<evidence type="ECO:0000313" key="3">
    <source>
        <dbReference type="EMBL" id="MFC3477316.1"/>
    </source>
</evidence>
<dbReference type="SUPFAM" id="SSF53092">
    <property type="entry name" value="Creatinase/prolidase N-terminal domain"/>
    <property type="match status" value="1"/>
</dbReference>
<feature type="domain" description="Creatinase N-terminal" evidence="2">
    <location>
        <begin position="9"/>
        <end position="143"/>
    </location>
</feature>
<evidence type="ECO:0000313" key="4">
    <source>
        <dbReference type="Proteomes" id="UP001595660"/>
    </source>
</evidence>
<evidence type="ECO:0000259" key="1">
    <source>
        <dbReference type="Pfam" id="PF00557"/>
    </source>
</evidence>
<dbReference type="SUPFAM" id="SSF55920">
    <property type="entry name" value="Creatinase/aminopeptidase"/>
    <property type="match status" value="1"/>
</dbReference>
<protein>
    <submittedName>
        <fullName evidence="3">M24 family metallopeptidase</fullName>
    </submittedName>
</protein>
<dbReference type="InterPro" id="IPR000994">
    <property type="entry name" value="Pept_M24"/>
</dbReference>
<dbReference type="RefSeq" id="WP_232571553.1">
    <property type="nucleotide sequence ID" value="NZ_CP089466.1"/>
</dbReference>
<sequence length="391" mass="41304">MTDAYPALTGHLADAGTDGYLLDADGDDSNQRYLSGMDSLGEFVALYADGEVRLLVPDLEAPRAEAESDADAVRRRSEFGFGDLVVERGPALAGPLATARFLADYGVESVSVPPNFPTGTADALRDEGIEVVADYDDAVTGVRAVKSPAEIEAVAAAQRANEDAMAAVEALLADAAVEDGVLRLGGDTVTSERVREVIEAELRDAGCELSECIVASGPEAAKAHAVGSGPIRAGEPVIVDVFPRDEASGYVGDMTRTFVKGDPDEKVREWYEVTREAYETALAAIEPGVTGEAVNDAVCDVFEAAGYPTLRTDEATDDGLYHPTGHGVGLDLHEEPKLSWGAGELEPGNVVTVEPGCYEQGVGGVRLEDVVVVTEDGYRNLNDYPRDLRVV</sequence>
<dbReference type="InterPro" id="IPR036005">
    <property type="entry name" value="Creatinase/aminopeptidase-like"/>
</dbReference>
<dbReference type="InterPro" id="IPR050659">
    <property type="entry name" value="Peptidase_M24B"/>
</dbReference>
<dbReference type="PANTHER" id="PTHR46112">
    <property type="entry name" value="AMINOPEPTIDASE"/>
    <property type="match status" value="1"/>
</dbReference>
<organism evidence="3 4">
    <name type="scientific">Halobacterium litoreum</name>
    <dbReference type="NCBI Taxonomy" id="2039234"/>
    <lineage>
        <taxon>Archaea</taxon>
        <taxon>Methanobacteriati</taxon>
        <taxon>Methanobacteriota</taxon>
        <taxon>Stenosarchaea group</taxon>
        <taxon>Halobacteria</taxon>
        <taxon>Halobacteriales</taxon>
        <taxon>Halobacteriaceae</taxon>
        <taxon>Halobacterium</taxon>
    </lineage>
</organism>
<dbReference type="Proteomes" id="UP001595660">
    <property type="component" value="Unassembled WGS sequence"/>
</dbReference>
<dbReference type="Gene3D" id="3.90.230.10">
    <property type="entry name" value="Creatinase/methionine aminopeptidase superfamily"/>
    <property type="match status" value="1"/>
</dbReference>
<dbReference type="EMBL" id="JBHRWN010000002">
    <property type="protein sequence ID" value="MFC3477316.1"/>
    <property type="molecule type" value="Genomic_DNA"/>
</dbReference>
<feature type="domain" description="Peptidase M24" evidence="1">
    <location>
        <begin position="154"/>
        <end position="375"/>
    </location>
</feature>
<dbReference type="PANTHER" id="PTHR46112:SF2">
    <property type="entry name" value="XAA-PRO AMINOPEPTIDASE P-RELATED"/>
    <property type="match status" value="1"/>
</dbReference>
<dbReference type="AlphaFoldDB" id="A0ABD5NDY9"/>
<proteinExistence type="predicted"/>
<reference evidence="3 4" key="1">
    <citation type="journal article" date="2019" name="Int. J. Syst. Evol. Microbiol.">
        <title>The Global Catalogue of Microorganisms (GCM) 10K type strain sequencing project: providing services to taxonomists for standard genome sequencing and annotation.</title>
        <authorList>
            <consortium name="The Broad Institute Genomics Platform"/>
            <consortium name="The Broad Institute Genome Sequencing Center for Infectious Disease"/>
            <person name="Wu L."/>
            <person name="Ma J."/>
        </authorList>
    </citation>
    <scope>NUCLEOTIDE SEQUENCE [LARGE SCALE GENOMIC DNA]</scope>
    <source>
        <strain evidence="3 4">CGMCC 1.12562</strain>
    </source>
</reference>
<dbReference type="InterPro" id="IPR000587">
    <property type="entry name" value="Creatinase_N"/>
</dbReference>
<dbReference type="Pfam" id="PF00557">
    <property type="entry name" value="Peptidase_M24"/>
    <property type="match status" value="1"/>
</dbReference>
<evidence type="ECO:0000259" key="2">
    <source>
        <dbReference type="Pfam" id="PF01321"/>
    </source>
</evidence>
<gene>
    <name evidence="3" type="ORF">ACFOKC_06215</name>
</gene>
<accession>A0ABD5NDY9</accession>
<comment type="caution">
    <text evidence="3">The sequence shown here is derived from an EMBL/GenBank/DDBJ whole genome shotgun (WGS) entry which is preliminary data.</text>
</comment>
<name>A0ABD5NDY9_9EURY</name>
<dbReference type="GeneID" id="69116758"/>
<dbReference type="Pfam" id="PF01321">
    <property type="entry name" value="Creatinase_N"/>
    <property type="match status" value="1"/>
</dbReference>
<keyword evidence="4" id="KW-1185">Reference proteome</keyword>
<dbReference type="InterPro" id="IPR029149">
    <property type="entry name" value="Creatin/AminoP/Spt16_N"/>
</dbReference>